<dbReference type="KEGG" id="amuc:Pan181_23370"/>
<sequence length="295" mass="33292">MPDTLLQSLPDGPLDIVGDVHGEMDALMTLLSRMGYQDGGRHPEGRRLVFVGDLTDRGPDSLAVVQFVHRCVDQGLAHCVLGNHDLNILLGKRKFDNGWFFGEEFYDSDGKLVPQRLASDDDRRQILDFFATLPLALHRPGLRVVHAYWDESFLGHIGCKTDAAAVHNYYADSLESYSLCRSLPQVEKELSYQNDNPVKLLTSGPVQQAAEPFESAGKLRVVERVPWWQDYSDPELCAFGHYSQDASMSRRNTKAICIDFGAYKRRQSDRPYKLAALRVPEMVIVCDDGTYLQLR</sequence>
<proteinExistence type="predicted"/>
<dbReference type="InterPro" id="IPR050126">
    <property type="entry name" value="Ap4A_hydrolase"/>
</dbReference>
<feature type="domain" description="Calcineurin-like phosphoesterase" evidence="1">
    <location>
        <begin position="14"/>
        <end position="241"/>
    </location>
</feature>
<keyword evidence="2" id="KW-0378">Hydrolase</keyword>
<evidence type="ECO:0000313" key="2">
    <source>
        <dbReference type="EMBL" id="QDU56133.1"/>
    </source>
</evidence>
<dbReference type="PANTHER" id="PTHR42850">
    <property type="entry name" value="METALLOPHOSPHOESTERASE"/>
    <property type="match status" value="1"/>
</dbReference>
<organism evidence="2 3">
    <name type="scientific">Aeoliella mucimassa</name>
    <dbReference type="NCBI Taxonomy" id="2527972"/>
    <lineage>
        <taxon>Bacteria</taxon>
        <taxon>Pseudomonadati</taxon>
        <taxon>Planctomycetota</taxon>
        <taxon>Planctomycetia</taxon>
        <taxon>Pirellulales</taxon>
        <taxon>Lacipirellulaceae</taxon>
        <taxon>Aeoliella</taxon>
    </lineage>
</organism>
<dbReference type="Proteomes" id="UP000315750">
    <property type="component" value="Chromosome"/>
</dbReference>
<dbReference type="GO" id="GO:0005737">
    <property type="term" value="C:cytoplasm"/>
    <property type="evidence" value="ECO:0007669"/>
    <property type="project" value="TreeGrafter"/>
</dbReference>
<dbReference type="PANTHER" id="PTHR42850:SF7">
    <property type="entry name" value="BIS(5'-NUCLEOSYL)-TETRAPHOSPHATASE PRPE [ASYMMETRICAL]"/>
    <property type="match status" value="1"/>
</dbReference>
<dbReference type="EMBL" id="CP036278">
    <property type="protein sequence ID" value="QDU56133.1"/>
    <property type="molecule type" value="Genomic_DNA"/>
</dbReference>
<evidence type="ECO:0000259" key="1">
    <source>
        <dbReference type="Pfam" id="PF00149"/>
    </source>
</evidence>
<evidence type="ECO:0000313" key="3">
    <source>
        <dbReference type="Proteomes" id="UP000315750"/>
    </source>
</evidence>
<dbReference type="RefSeq" id="WP_145246888.1">
    <property type="nucleotide sequence ID" value="NZ_CP036278.1"/>
</dbReference>
<dbReference type="GO" id="GO:0004081">
    <property type="term" value="F:bis(5'-nucleosyl)-tetraphosphatase (asymmetrical) activity"/>
    <property type="evidence" value="ECO:0007669"/>
    <property type="project" value="UniProtKB-EC"/>
</dbReference>
<dbReference type="OrthoDB" id="9779903at2"/>
<gene>
    <name evidence="2" type="primary">prpE_1</name>
    <name evidence="2" type="ORF">Pan181_23370</name>
</gene>
<protein>
    <submittedName>
        <fullName evidence="2">Bis(5'-nucleosyl)-tetraphosphatase PrpE [asymmetrical]</fullName>
        <ecNumber evidence="2">3.6.1.17</ecNumber>
    </submittedName>
</protein>
<accession>A0A518AN37</accession>
<dbReference type="InterPro" id="IPR029052">
    <property type="entry name" value="Metallo-depent_PP-like"/>
</dbReference>
<dbReference type="Gene3D" id="3.60.21.10">
    <property type="match status" value="1"/>
</dbReference>
<dbReference type="GO" id="GO:0016791">
    <property type="term" value="F:phosphatase activity"/>
    <property type="evidence" value="ECO:0007669"/>
    <property type="project" value="TreeGrafter"/>
</dbReference>
<dbReference type="AlphaFoldDB" id="A0A518AN37"/>
<dbReference type="SUPFAM" id="SSF56300">
    <property type="entry name" value="Metallo-dependent phosphatases"/>
    <property type="match status" value="1"/>
</dbReference>
<reference evidence="2 3" key="1">
    <citation type="submission" date="2019-02" db="EMBL/GenBank/DDBJ databases">
        <title>Deep-cultivation of Planctomycetes and their phenomic and genomic characterization uncovers novel biology.</title>
        <authorList>
            <person name="Wiegand S."/>
            <person name="Jogler M."/>
            <person name="Boedeker C."/>
            <person name="Pinto D."/>
            <person name="Vollmers J."/>
            <person name="Rivas-Marin E."/>
            <person name="Kohn T."/>
            <person name="Peeters S.H."/>
            <person name="Heuer A."/>
            <person name="Rast P."/>
            <person name="Oberbeckmann S."/>
            <person name="Bunk B."/>
            <person name="Jeske O."/>
            <person name="Meyerdierks A."/>
            <person name="Storesund J.E."/>
            <person name="Kallscheuer N."/>
            <person name="Luecker S."/>
            <person name="Lage O.M."/>
            <person name="Pohl T."/>
            <person name="Merkel B.J."/>
            <person name="Hornburger P."/>
            <person name="Mueller R.-W."/>
            <person name="Bruemmer F."/>
            <person name="Labrenz M."/>
            <person name="Spormann A.M."/>
            <person name="Op den Camp H."/>
            <person name="Overmann J."/>
            <person name="Amann R."/>
            <person name="Jetten M.S.M."/>
            <person name="Mascher T."/>
            <person name="Medema M.H."/>
            <person name="Devos D.P."/>
            <person name="Kaster A.-K."/>
            <person name="Ovreas L."/>
            <person name="Rohde M."/>
            <person name="Galperin M.Y."/>
            <person name="Jogler C."/>
        </authorList>
    </citation>
    <scope>NUCLEOTIDE SEQUENCE [LARGE SCALE GENOMIC DNA]</scope>
    <source>
        <strain evidence="2 3">Pan181</strain>
    </source>
</reference>
<dbReference type="Pfam" id="PF00149">
    <property type="entry name" value="Metallophos"/>
    <property type="match status" value="1"/>
</dbReference>
<dbReference type="EC" id="3.6.1.17" evidence="2"/>
<dbReference type="InterPro" id="IPR004843">
    <property type="entry name" value="Calcineurin-like_PHP"/>
</dbReference>
<name>A0A518AN37_9BACT</name>
<keyword evidence="3" id="KW-1185">Reference proteome</keyword>